<evidence type="ECO:0000256" key="1">
    <source>
        <dbReference type="SAM" id="Phobius"/>
    </source>
</evidence>
<accession>C7DHR1</accession>
<keyword evidence="1" id="KW-0472">Membrane</keyword>
<keyword evidence="1" id="KW-1133">Transmembrane helix</keyword>
<feature type="transmembrane region" description="Helical" evidence="1">
    <location>
        <begin position="270"/>
        <end position="288"/>
    </location>
</feature>
<feature type="transmembrane region" description="Helical" evidence="1">
    <location>
        <begin position="145"/>
        <end position="165"/>
    </location>
</feature>
<dbReference type="SUPFAM" id="SSF103481">
    <property type="entry name" value="Multidrug resistance efflux transporter EmrE"/>
    <property type="match status" value="1"/>
</dbReference>
<dbReference type="EMBL" id="GG697240">
    <property type="protein sequence ID" value="EET90163.1"/>
    <property type="molecule type" value="Genomic_DNA"/>
</dbReference>
<feature type="transmembrane region" description="Helical" evidence="1">
    <location>
        <begin position="171"/>
        <end position="195"/>
    </location>
</feature>
<reference evidence="3 4" key="1">
    <citation type="journal article" date="2009" name="Genome Biol.">
        <title>Community-wide analysis of microbial genome sequence signatures.</title>
        <authorList>
            <person name="Dick G.J."/>
            <person name="Andersson A.F."/>
            <person name="Baker B.J."/>
            <person name="Simmons S.L."/>
            <person name="Thomas B.C."/>
            <person name="Yelton A.P."/>
            <person name="Banfield J.F."/>
        </authorList>
    </citation>
    <scope>NUCLEOTIDE SEQUENCE [LARGE SCALE GENOMIC DNA]</scope>
    <source>
        <strain evidence="3">ARMAN-2</strain>
    </source>
</reference>
<proteinExistence type="predicted"/>
<keyword evidence="1" id="KW-0812">Transmembrane</keyword>
<feature type="transmembrane region" description="Helical" evidence="1">
    <location>
        <begin position="119"/>
        <end position="138"/>
    </location>
</feature>
<evidence type="ECO:0000313" key="4">
    <source>
        <dbReference type="Proteomes" id="UP000332487"/>
    </source>
</evidence>
<dbReference type="InterPro" id="IPR000620">
    <property type="entry name" value="EamA_dom"/>
</dbReference>
<sequence length="289" mass="31007">MQYAIMAAFLASLLWGIEDALSKKPVAKLGISRTNSIALVVGLLPLAIAAAFYPVHMTNAEILISALSGIFLGAGFMLVYKSVSTENVTTTYALNEIYPAIIIIFGILDLGEKVSTTNTILIIAIFLGALLVMAGGNLRLNIRLLYAVLANISWGIFWILIISVMHSNGNFALPLLIARAMAAISVILFFSVFSGRRRINARPSKHPVAYLFSTPILLAAFLGIIDAIGNDAMGFVSTTNFITIGGGIIATSPIFIALIGRLLYKDRLQLIQWAGFVVMVVAATVLALF</sequence>
<dbReference type="GO" id="GO:0016020">
    <property type="term" value="C:membrane"/>
    <property type="evidence" value="ECO:0007669"/>
    <property type="project" value="InterPro"/>
</dbReference>
<evidence type="ECO:0000313" key="3">
    <source>
        <dbReference type="EMBL" id="EET90163.1"/>
    </source>
</evidence>
<gene>
    <name evidence="3" type="ORF">UNLARM2_0603</name>
</gene>
<feature type="transmembrane region" description="Helical" evidence="1">
    <location>
        <begin position="62"/>
        <end position="80"/>
    </location>
</feature>
<dbReference type="AlphaFoldDB" id="C7DHR1"/>
<organism evidence="3 4">
    <name type="scientific">Candidatus Micrarchaeum acidiphilum ARMAN-2</name>
    <dbReference type="NCBI Taxonomy" id="425595"/>
    <lineage>
        <taxon>Archaea</taxon>
        <taxon>Candidatus Micrarchaeota</taxon>
        <taxon>Candidatus Micrarchaeia</taxon>
        <taxon>Candidatus Micrarchaeales</taxon>
        <taxon>Candidatus Micrarchaeaceae</taxon>
        <taxon>Candidatus Micrarchaeum</taxon>
    </lineage>
</organism>
<dbReference type="Pfam" id="PF00892">
    <property type="entry name" value="EamA"/>
    <property type="match status" value="1"/>
</dbReference>
<name>C7DHR1_MICA2</name>
<protein>
    <recommendedName>
        <fullName evidence="2">EamA domain-containing protein</fullName>
    </recommendedName>
</protein>
<feature type="domain" description="EamA" evidence="2">
    <location>
        <begin position="4"/>
        <end position="133"/>
    </location>
</feature>
<reference evidence="3 4" key="2">
    <citation type="journal article" date="2010" name="Proc. Natl. Acad. Sci. U.S.A.">
        <title>Enigmatic, ultrasmall, uncultivated Archaea.</title>
        <authorList>
            <person name="Baker B.J."/>
            <person name="Comolli L.R."/>
            <person name="Dick G.J."/>
            <person name="Hauser L.J."/>
            <person name="Hyatt D."/>
            <person name="Dill B.D."/>
            <person name="Land M.L."/>
            <person name="Verberkmoes N.C."/>
            <person name="Hettich R.L."/>
            <person name="Banfield J.F."/>
        </authorList>
    </citation>
    <scope>NUCLEOTIDE SEQUENCE [LARGE SCALE GENOMIC DNA]</scope>
    <source>
        <strain evidence="3">ARMAN-2</strain>
    </source>
</reference>
<feature type="transmembrane region" description="Helical" evidence="1">
    <location>
        <begin position="241"/>
        <end position="263"/>
    </location>
</feature>
<dbReference type="InterPro" id="IPR037185">
    <property type="entry name" value="EmrE-like"/>
</dbReference>
<keyword evidence="4" id="KW-1185">Reference proteome</keyword>
<dbReference type="Proteomes" id="UP000332487">
    <property type="component" value="Unassembled WGS sequence"/>
</dbReference>
<dbReference type="Gene3D" id="1.10.3730.20">
    <property type="match status" value="1"/>
</dbReference>
<feature type="transmembrane region" description="Helical" evidence="1">
    <location>
        <begin position="207"/>
        <end position="229"/>
    </location>
</feature>
<feature type="transmembrane region" description="Helical" evidence="1">
    <location>
        <begin position="36"/>
        <end position="55"/>
    </location>
</feature>
<evidence type="ECO:0000259" key="2">
    <source>
        <dbReference type="Pfam" id="PF00892"/>
    </source>
</evidence>